<dbReference type="Gene3D" id="2.10.25.10">
    <property type="entry name" value="Laminin"/>
    <property type="match status" value="1"/>
</dbReference>
<reference evidence="1 2" key="1">
    <citation type="journal article" date="2015" name="Genome Biol.">
        <title>Comparative genomics of Steinernema reveals deeply conserved gene regulatory networks.</title>
        <authorList>
            <person name="Dillman A.R."/>
            <person name="Macchietto M."/>
            <person name="Porter C.F."/>
            <person name="Rogers A."/>
            <person name="Williams B."/>
            <person name="Antoshechkin I."/>
            <person name="Lee M.M."/>
            <person name="Goodwin Z."/>
            <person name="Lu X."/>
            <person name="Lewis E.E."/>
            <person name="Goodrich-Blair H."/>
            <person name="Stock S.P."/>
            <person name="Adams B.J."/>
            <person name="Sternberg P.W."/>
            <person name="Mortazavi A."/>
        </authorList>
    </citation>
    <scope>NUCLEOTIDE SEQUENCE [LARGE SCALE GENOMIC DNA]</scope>
    <source>
        <strain evidence="1 2">ALL</strain>
    </source>
</reference>
<gene>
    <name evidence="1" type="ORF">L596_013727</name>
</gene>
<dbReference type="OrthoDB" id="72419at2759"/>
<organism evidence="1 2">
    <name type="scientific">Steinernema carpocapsae</name>
    <name type="common">Entomopathogenic nematode</name>
    <dbReference type="NCBI Taxonomy" id="34508"/>
    <lineage>
        <taxon>Eukaryota</taxon>
        <taxon>Metazoa</taxon>
        <taxon>Ecdysozoa</taxon>
        <taxon>Nematoda</taxon>
        <taxon>Chromadorea</taxon>
        <taxon>Rhabditida</taxon>
        <taxon>Tylenchina</taxon>
        <taxon>Panagrolaimomorpha</taxon>
        <taxon>Strongyloidoidea</taxon>
        <taxon>Steinernematidae</taxon>
        <taxon>Steinernema</taxon>
    </lineage>
</organism>
<dbReference type="Proteomes" id="UP000298663">
    <property type="component" value="Unassembled WGS sequence"/>
</dbReference>
<dbReference type="EMBL" id="AZBU02000003">
    <property type="protein sequence ID" value="TKR89659.1"/>
    <property type="molecule type" value="Genomic_DNA"/>
</dbReference>
<sequence length="106" mass="11320">MDNLIWTEISKDRGGLHVCKNKNCKSTSASIYGSKNIESFAPACSGEAKTCLVNCGNCSHNCLLVPGEPWRSCACPVGIKLSSDNVTCAPECMEKVLFVASKTGLF</sequence>
<evidence type="ECO:0000313" key="2">
    <source>
        <dbReference type="Proteomes" id="UP000298663"/>
    </source>
</evidence>
<accession>A0A4U5P109</accession>
<evidence type="ECO:0000313" key="1">
    <source>
        <dbReference type="EMBL" id="TKR89659.1"/>
    </source>
</evidence>
<dbReference type="Pfam" id="PF14670">
    <property type="entry name" value="FXa_inhibition"/>
    <property type="match status" value="1"/>
</dbReference>
<proteinExistence type="predicted"/>
<name>A0A4U5P109_STECR</name>
<dbReference type="STRING" id="34508.A0A4U5P109"/>
<comment type="caution">
    <text evidence="1">The sequence shown here is derived from an EMBL/GenBank/DDBJ whole genome shotgun (WGS) entry which is preliminary data.</text>
</comment>
<protein>
    <submittedName>
        <fullName evidence="1">Uncharacterized protein</fullName>
    </submittedName>
</protein>
<keyword evidence="2" id="KW-1185">Reference proteome</keyword>
<reference evidence="1 2" key="2">
    <citation type="journal article" date="2019" name="G3 (Bethesda)">
        <title>Hybrid Assembly of the Genome of the Entomopathogenic Nematode Steinernema carpocapsae Identifies the X-Chromosome.</title>
        <authorList>
            <person name="Serra L."/>
            <person name="Macchietto M."/>
            <person name="Macias-Munoz A."/>
            <person name="McGill C.J."/>
            <person name="Rodriguez I.M."/>
            <person name="Rodriguez B."/>
            <person name="Murad R."/>
            <person name="Mortazavi A."/>
        </authorList>
    </citation>
    <scope>NUCLEOTIDE SEQUENCE [LARGE SCALE GENOMIC DNA]</scope>
    <source>
        <strain evidence="1 2">ALL</strain>
    </source>
</reference>
<dbReference type="AlphaFoldDB" id="A0A4U5P109"/>